<name>A0ACC4DND8_PURLI</name>
<dbReference type="Proteomes" id="UP001638806">
    <property type="component" value="Unassembled WGS sequence"/>
</dbReference>
<sequence>MDVFRGGRAGLLRLTSRCRCRAASCRANKSESKSLHALALMDLLVLVSVIWASRVRSATLAPTHDAPIAPCLASVDQQHTASHTVALVNGAEERRELGQRARAQDQEPPCSRRGLIPAAQRLPVPAGNFSAGLDGWNWLPWEAPGSAGTTGRINMAGL</sequence>
<organism evidence="1 2">
    <name type="scientific">Purpureocillium lilacinum</name>
    <name type="common">Paecilomyces lilacinus</name>
    <dbReference type="NCBI Taxonomy" id="33203"/>
    <lineage>
        <taxon>Eukaryota</taxon>
        <taxon>Fungi</taxon>
        <taxon>Dikarya</taxon>
        <taxon>Ascomycota</taxon>
        <taxon>Pezizomycotina</taxon>
        <taxon>Sordariomycetes</taxon>
        <taxon>Hypocreomycetidae</taxon>
        <taxon>Hypocreales</taxon>
        <taxon>Ophiocordycipitaceae</taxon>
        <taxon>Purpureocillium</taxon>
    </lineage>
</organism>
<accession>A0ACC4DND8</accession>
<comment type="caution">
    <text evidence="1">The sequence shown here is derived from an EMBL/GenBank/DDBJ whole genome shotgun (WGS) entry which is preliminary data.</text>
</comment>
<proteinExistence type="predicted"/>
<dbReference type="EMBL" id="JBGNUJ010000007">
    <property type="protein sequence ID" value="KAL3957059.1"/>
    <property type="molecule type" value="Genomic_DNA"/>
</dbReference>
<evidence type="ECO:0000313" key="2">
    <source>
        <dbReference type="Proteomes" id="UP001638806"/>
    </source>
</evidence>
<protein>
    <submittedName>
        <fullName evidence="1">Uncharacterized protein</fullName>
    </submittedName>
</protein>
<gene>
    <name evidence="1" type="ORF">ACCO45_007637</name>
</gene>
<reference evidence="1" key="1">
    <citation type="submission" date="2024-12" db="EMBL/GenBank/DDBJ databases">
        <title>Comparative genomics and development of molecular markers within Purpureocillium lilacinum and among Purpureocillium species.</title>
        <authorList>
            <person name="Yeh Z.-Y."/>
            <person name="Ni N.-T."/>
            <person name="Lo P.-H."/>
            <person name="Mushyakhwo K."/>
            <person name="Lin C.-F."/>
            <person name="Nai Y.-S."/>
        </authorList>
    </citation>
    <scope>NUCLEOTIDE SEQUENCE</scope>
    <source>
        <strain evidence="1">NCHU-NPUST-175</strain>
    </source>
</reference>
<keyword evidence="2" id="KW-1185">Reference proteome</keyword>
<evidence type="ECO:0000313" key="1">
    <source>
        <dbReference type="EMBL" id="KAL3957059.1"/>
    </source>
</evidence>